<evidence type="ECO:0000256" key="1">
    <source>
        <dbReference type="RuleBase" id="RU366031"/>
    </source>
</evidence>
<proteinExistence type="inferred from homology"/>
<dbReference type="InterPro" id="IPR039793">
    <property type="entry name" value="UROS/Hem4"/>
</dbReference>
<dbReference type="PANTHER" id="PTHR38042">
    <property type="entry name" value="UROPORPHYRINOGEN-III SYNTHASE, CHLOROPLASTIC"/>
    <property type="match status" value="1"/>
</dbReference>
<reference evidence="3" key="5">
    <citation type="journal article" date="2021" name="G3 (Bethesda)">
        <title>Aegilops tauschii genome assembly Aet v5.0 features greater sequence contiguity and improved annotation.</title>
        <authorList>
            <person name="Wang L."/>
            <person name="Zhu T."/>
            <person name="Rodriguez J.C."/>
            <person name="Deal K.R."/>
            <person name="Dubcovsky J."/>
            <person name="McGuire P.E."/>
            <person name="Lux T."/>
            <person name="Spannagl M."/>
            <person name="Mayer K.F.X."/>
            <person name="Baldrich P."/>
            <person name="Meyers B.C."/>
            <person name="Huo N."/>
            <person name="Gu Y.Q."/>
            <person name="Zhou H."/>
            <person name="Devos K.M."/>
            <person name="Bennetzen J.L."/>
            <person name="Unver T."/>
            <person name="Budak H."/>
            <person name="Gulick P.J."/>
            <person name="Galiba G."/>
            <person name="Kalapos B."/>
            <person name="Nelson D.R."/>
            <person name="Li P."/>
            <person name="You F.M."/>
            <person name="Luo M.C."/>
            <person name="Dvorak J."/>
        </authorList>
    </citation>
    <scope>NUCLEOTIDE SEQUENCE [LARGE SCALE GENOMIC DNA]</scope>
    <source>
        <strain evidence="3">cv. AL8/78</strain>
    </source>
</reference>
<dbReference type="GO" id="GO:0006782">
    <property type="term" value="P:protoporphyrinogen IX biosynthetic process"/>
    <property type="evidence" value="ECO:0007669"/>
    <property type="project" value="UniProtKB-UniRule"/>
</dbReference>
<dbReference type="UniPathway" id="UPA00251">
    <property type="reaction ID" value="UER00320"/>
</dbReference>
<dbReference type="GO" id="GO:0004852">
    <property type="term" value="F:uroporphyrinogen-III synthase activity"/>
    <property type="evidence" value="ECO:0007669"/>
    <property type="project" value="UniProtKB-UniRule"/>
</dbReference>
<feature type="compositionally biased region" description="Low complexity" evidence="2">
    <location>
        <begin position="43"/>
        <end position="58"/>
    </location>
</feature>
<accession>A0A453IYP3</accession>
<name>A0A453IYP3_AEGTS</name>
<comment type="catalytic activity">
    <reaction evidence="1">
        <text>hydroxymethylbilane = uroporphyrinogen III + H2O</text>
        <dbReference type="Rhea" id="RHEA:18965"/>
        <dbReference type="ChEBI" id="CHEBI:15377"/>
        <dbReference type="ChEBI" id="CHEBI:57308"/>
        <dbReference type="ChEBI" id="CHEBI:57845"/>
        <dbReference type="EC" id="4.2.1.75"/>
    </reaction>
</comment>
<evidence type="ECO:0000313" key="4">
    <source>
        <dbReference type="Proteomes" id="UP000015105"/>
    </source>
</evidence>
<dbReference type="AlphaFoldDB" id="A0A453IYP3"/>
<dbReference type="GO" id="GO:0009507">
    <property type="term" value="C:chloroplast"/>
    <property type="evidence" value="ECO:0007669"/>
    <property type="project" value="TreeGrafter"/>
</dbReference>
<evidence type="ECO:0000256" key="2">
    <source>
        <dbReference type="SAM" id="MobiDB-lite"/>
    </source>
</evidence>
<keyword evidence="4" id="KW-1185">Reference proteome</keyword>
<dbReference type="Gramene" id="AET4Gv20727400.5">
    <property type="protein sequence ID" value="AET4Gv20727400.5"/>
    <property type="gene ID" value="AET4Gv20727400"/>
</dbReference>
<feature type="region of interest" description="Disordered" evidence="2">
    <location>
        <begin position="30"/>
        <end position="66"/>
    </location>
</feature>
<keyword evidence="1" id="KW-0627">Porphyrin biosynthesis</keyword>
<protein>
    <recommendedName>
        <fullName evidence="1">Uroporphyrinogen-III synthase</fullName>
        <ecNumber evidence="1">4.2.1.75</ecNumber>
    </recommendedName>
</protein>
<dbReference type="InterPro" id="IPR036108">
    <property type="entry name" value="4pyrrol_syn_uPrphyn_synt_sf"/>
</dbReference>
<organism evidence="3 4">
    <name type="scientific">Aegilops tauschii subsp. strangulata</name>
    <name type="common">Goatgrass</name>
    <dbReference type="NCBI Taxonomy" id="200361"/>
    <lineage>
        <taxon>Eukaryota</taxon>
        <taxon>Viridiplantae</taxon>
        <taxon>Streptophyta</taxon>
        <taxon>Embryophyta</taxon>
        <taxon>Tracheophyta</taxon>
        <taxon>Spermatophyta</taxon>
        <taxon>Magnoliopsida</taxon>
        <taxon>Liliopsida</taxon>
        <taxon>Poales</taxon>
        <taxon>Poaceae</taxon>
        <taxon>BOP clade</taxon>
        <taxon>Pooideae</taxon>
        <taxon>Triticodae</taxon>
        <taxon>Triticeae</taxon>
        <taxon>Triticinae</taxon>
        <taxon>Aegilops</taxon>
    </lineage>
</organism>
<dbReference type="SUPFAM" id="SSF69618">
    <property type="entry name" value="HemD-like"/>
    <property type="match status" value="1"/>
</dbReference>
<reference evidence="3" key="4">
    <citation type="submission" date="2019-03" db="UniProtKB">
        <authorList>
            <consortium name="EnsemblPlants"/>
        </authorList>
    </citation>
    <scope>IDENTIFICATION</scope>
</reference>
<reference evidence="4" key="1">
    <citation type="journal article" date="2014" name="Science">
        <title>Ancient hybridizations among the ancestral genomes of bread wheat.</title>
        <authorList>
            <consortium name="International Wheat Genome Sequencing Consortium,"/>
            <person name="Marcussen T."/>
            <person name="Sandve S.R."/>
            <person name="Heier L."/>
            <person name="Spannagl M."/>
            <person name="Pfeifer M."/>
            <person name="Jakobsen K.S."/>
            <person name="Wulff B.B."/>
            <person name="Steuernagel B."/>
            <person name="Mayer K.F."/>
            <person name="Olsen O.A."/>
        </authorList>
    </citation>
    <scope>NUCLEOTIDE SEQUENCE [LARGE SCALE GENOMIC DNA]</scope>
    <source>
        <strain evidence="4">cv. AL8/78</strain>
    </source>
</reference>
<dbReference type="EC" id="4.2.1.75" evidence="1"/>
<sequence>SAPLRNGSRGIGLRLPMAFHSSVAPIPLAPPPGPGAFHRAHRPAGAPRAGAPGRSLAAHSSPSPDVVVTREQGKNAKLVAALEKHNVHSLELPLIQHVEGPDADRLSAVLRGMWFSLSSIHYFAELAAAGFSHFSIMYLQMKSLTGLL</sequence>
<reference evidence="4" key="2">
    <citation type="journal article" date="2017" name="Nat. Plants">
        <title>The Aegilops tauschii genome reveals multiple impacts of transposons.</title>
        <authorList>
            <person name="Zhao G."/>
            <person name="Zou C."/>
            <person name="Li K."/>
            <person name="Wang K."/>
            <person name="Li T."/>
            <person name="Gao L."/>
            <person name="Zhang X."/>
            <person name="Wang H."/>
            <person name="Yang Z."/>
            <person name="Liu X."/>
            <person name="Jiang W."/>
            <person name="Mao L."/>
            <person name="Kong X."/>
            <person name="Jiao Y."/>
            <person name="Jia J."/>
        </authorList>
    </citation>
    <scope>NUCLEOTIDE SEQUENCE [LARGE SCALE GENOMIC DNA]</scope>
    <source>
        <strain evidence="4">cv. AL8/78</strain>
    </source>
</reference>
<dbReference type="PANTHER" id="PTHR38042:SF1">
    <property type="entry name" value="UROPORPHYRINOGEN-III SYNTHASE, CHLOROPLASTIC"/>
    <property type="match status" value="1"/>
</dbReference>
<comment type="similarity">
    <text evidence="1">Belongs to the uroporphyrinogen-III synthase family.</text>
</comment>
<reference evidence="3" key="3">
    <citation type="journal article" date="2017" name="Nature">
        <title>Genome sequence of the progenitor of the wheat D genome Aegilops tauschii.</title>
        <authorList>
            <person name="Luo M.C."/>
            <person name="Gu Y.Q."/>
            <person name="Puiu D."/>
            <person name="Wang H."/>
            <person name="Twardziok S.O."/>
            <person name="Deal K.R."/>
            <person name="Huo N."/>
            <person name="Zhu T."/>
            <person name="Wang L."/>
            <person name="Wang Y."/>
            <person name="McGuire P.E."/>
            <person name="Liu S."/>
            <person name="Long H."/>
            <person name="Ramasamy R.K."/>
            <person name="Rodriguez J.C."/>
            <person name="Van S.L."/>
            <person name="Yuan L."/>
            <person name="Wang Z."/>
            <person name="Xia Z."/>
            <person name="Xiao L."/>
            <person name="Anderson O.D."/>
            <person name="Ouyang S."/>
            <person name="Liang Y."/>
            <person name="Zimin A.V."/>
            <person name="Pertea G."/>
            <person name="Qi P."/>
            <person name="Bennetzen J.L."/>
            <person name="Dai X."/>
            <person name="Dawson M.W."/>
            <person name="Muller H.G."/>
            <person name="Kugler K."/>
            <person name="Rivarola-Duarte L."/>
            <person name="Spannagl M."/>
            <person name="Mayer K.F.X."/>
            <person name="Lu F.H."/>
            <person name="Bevan M.W."/>
            <person name="Leroy P."/>
            <person name="Li P."/>
            <person name="You F.M."/>
            <person name="Sun Q."/>
            <person name="Liu Z."/>
            <person name="Lyons E."/>
            <person name="Wicker T."/>
            <person name="Salzberg S.L."/>
            <person name="Devos K.M."/>
            <person name="Dvorak J."/>
        </authorList>
    </citation>
    <scope>NUCLEOTIDE SEQUENCE [LARGE SCALE GENOMIC DNA]</scope>
    <source>
        <strain evidence="3">cv. AL8/78</strain>
    </source>
</reference>
<evidence type="ECO:0000313" key="3">
    <source>
        <dbReference type="EnsemblPlants" id="AET4Gv20727400.5"/>
    </source>
</evidence>
<dbReference type="Proteomes" id="UP000015105">
    <property type="component" value="Chromosome 4D"/>
</dbReference>
<dbReference type="GO" id="GO:0006780">
    <property type="term" value="P:uroporphyrinogen III biosynthetic process"/>
    <property type="evidence" value="ECO:0007669"/>
    <property type="project" value="UniProtKB-UniRule"/>
</dbReference>
<dbReference type="EnsemblPlants" id="AET4Gv20727400.5">
    <property type="protein sequence ID" value="AET4Gv20727400.5"/>
    <property type="gene ID" value="AET4Gv20727400"/>
</dbReference>
<keyword evidence="1" id="KW-0456">Lyase</keyword>
<comment type="pathway">
    <text evidence="1">Porphyrin-containing compound metabolism; protoporphyrin-IX biosynthesis; coproporphyrinogen-III from 5-aminolevulinate: step 3/4.</text>
</comment>
<comment type="function">
    <text evidence="1">Catalyzes cyclization of the linear tetrapyrrole, hydroxymethylbilane, to the macrocyclic uroporphyrinogen III.</text>
</comment>